<proteinExistence type="predicted"/>
<evidence type="ECO:0000256" key="4">
    <source>
        <dbReference type="ARBA" id="ARBA00022771"/>
    </source>
</evidence>
<evidence type="ECO:0000313" key="12">
    <source>
        <dbReference type="Proteomes" id="UP000322000"/>
    </source>
</evidence>
<dbReference type="GO" id="GO:0000981">
    <property type="term" value="F:DNA-binding transcription factor activity, RNA polymerase II-specific"/>
    <property type="evidence" value="ECO:0007669"/>
    <property type="project" value="TreeGrafter"/>
</dbReference>
<dbReference type="GO" id="GO:0043565">
    <property type="term" value="F:sequence-specific DNA binding"/>
    <property type="evidence" value="ECO:0007669"/>
    <property type="project" value="TreeGrafter"/>
</dbReference>
<dbReference type="RefSeq" id="XP_026745613.1">
    <property type="nucleotide sequence ID" value="XM_026889812.1"/>
</dbReference>
<dbReference type="SUPFAM" id="SSF57667">
    <property type="entry name" value="beta-beta-alpha zinc fingers"/>
    <property type="match status" value="5"/>
</dbReference>
<feature type="domain" description="C2H2-type" evidence="11">
    <location>
        <begin position="263"/>
        <end position="287"/>
    </location>
</feature>
<dbReference type="RefSeq" id="XP_026745614.1">
    <property type="nucleotide sequence ID" value="XM_026889813.1"/>
</dbReference>
<keyword evidence="3" id="KW-0677">Repeat</keyword>
<dbReference type="GeneID" id="113506965"/>
<comment type="subcellular location">
    <subcellularLocation>
        <location evidence="1">Nucleus</location>
    </subcellularLocation>
</comment>
<feature type="domain" description="C2H2-type" evidence="11">
    <location>
        <begin position="344"/>
        <end position="371"/>
    </location>
</feature>
<keyword evidence="12" id="KW-1185">Reference proteome</keyword>
<evidence type="ECO:0000256" key="2">
    <source>
        <dbReference type="ARBA" id="ARBA00022723"/>
    </source>
</evidence>
<keyword evidence="2" id="KW-0479">Metal-binding</keyword>
<feature type="domain" description="C2H2-type" evidence="11">
    <location>
        <begin position="289"/>
        <end position="316"/>
    </location>
</feature>
<feature type="domain" description="C2H2-type" evidence="11">
    <location>
        <begin position="317"/>
        <end position="344"/>
    </location>
</feature>
<dbReference type="PROSITE" id="PS00028">
    <property type="entry name" value="ZINC_FINGER_C2H2_1"/>
    <property type="match status" value="8"/>
</dbReference>
<dbReference type="GO" id="GO:0005634">
    <property type="term" value="C:nucleus"/>
    <property type="evidence" value="ECO:0007669"/>
    <property type="project" value="UniProtKB-SubCell"/>
</dbReference>
<dbReference type="PROSITE" id="PS50157">
    <property type="entry name" value="ZINC_FINGER_C2H2_2"/>
    <property type="match status" value="9"/>
</dbReference>
<evidence type="ECO:0000256" key="8">
    <source>
        <dbReference type="ARBA" id="ARBA00023163"/>
    </source>
</evidence>
<dbReference type="InterPro" id="IPR036236">
    <property type="entry name" value="Znf_C2H2_sf"/>
</dbReference>
<dbReference type="SMART" id="SM00355">
    <property type="entry name" value="ZnF_C2H2"/>
    <property type="match status" value="11"/>
</dbReference>
<keyword evidence="6" id="KW-0805">Transcription regulation</keyword>
<dbReference type="PANTHER" id="PTHR24408:SF58">
    <property type="entry name" value="TRANSCRIPTION FACTOR (TFIIIA), PUTATIVE (AFU_ORTHOLOGUE AFUA_1G05150)-RELATED"/>
    <property type="match status" value="1"/>
</dbReference>
<keyword evidence="7" id="KW-0238">DNA-binding</keyword>
<dbReference type="FunFam" id="3.30.160.60:FF:000322">
    <property type="entry name" value="GDNF-inducible zinc finger protein 1"/>
    <property type="match status" value="1"/>
</dbReference>
<evidence type="ECO:0000256" key="9">
    <source>
        <dbReference type="ARBA" id="ARBA00023242"/>
    </source>
</evidence>
<evidence type="ECO:0000256" key="10">
    <source>
        <dbReference type="PROSITE-ProRule" id="PRU00042"/>
    </source>
</evidence>
<dbReference type="FunFam" id="3.30.160.60:FF:000100">
    <property type="entry name" value="Zinc finger 45-like"/>
    <property type="match status" value="1"/>
</dbReference>
<name>A0A7E5WYQ7_TRINI</name>
<sequence>MAHIMVLDDIDEDIFVCGRCKSVFYSLQIFLDHKRFNCSSFTGEKSTNADRSALQPVTGSNCVSSNIAILSESENPGINTTNPTTADATTEQIWPKDLTCTLCKKKFKKIKSLLTHMKTHSEKPYQCPICGRCFLQNSHLQRHIPSHKMFPDGVLETTAKTLEVDLLSYTCPYCDLILPNYNQYRAHQKTHSSLKQYRCIQGECMAFYETVEGLMLHVTSNHVKTIYTCHICNSTFNLLEEIAIHHQGHSHRGKEKATDIKLFKCSQCDARFRKSENLTVHMLTENHNKMCIHCNKTFASDKRLRLHLQIHRKLKPFQCTICNSSFHMKKYLSTHMLKHGNRQFQCPVCKFMFKRQDLLQRHMKNHQNKKMFKCPFKETLDCKKEFCRSDKLKLHIKCHTKNMAKLTNSKVKVTQDETAELV</sequence>
<keyword evidence="5" id="KW-0862">Zinc</keyword>
<dbReference type="Proteomes" id="UP000322000">
    <property type="component" value="Unplaced"/>
</dbReference>
<evidence type="ECO:0000256" key="6">
    <source>
        <dbReference type="ARBA" id="ARBA00023015"/>
    </source>
</evidence>
<organism evidence="12 14">
    <name type="scientific">Trichoplusia ni</name>
    <name type="common">Cabbage looper</name>
    <dbReference type="NCBI Taxonomy" id="7111"/>
    <lineage>
        <taxon>Eukaryota</taxon>
        <taxon>Metazoa</taxon>
        <taxon>Ecdysozoa</taxon>
        <taxon>Arthropoda</taxon>
        <taxon>Hexapoda</taxon>
        <taxon>Insecta</taxon>
        <taxon>Pterygota</taxon>
        <taxon>Neoptera</taxon>
        <taxon>Endopterygota</taxon>
        <taxon>Lepidoptera</taxon>
        <taxon>Glossata</taxon>
        <taxon>Ditrysia</taxon>
        <taxon>Noctuoidea</taxon>
        <taxon>Noctuidae</taxon>
        <taxon>Plusiinae</taxon>
        <taxon>Trichoplusia</taxon>
    </lineage>
</organism>
<keyword evidence="9" id="KW-0539">Nucleus</keyword>
<dbReference type="Pfam" id="PF00096">
    <property type="entry name" value="zf-C2H2"/>
    <property type="match status" value="4"/>
</dbReference>
<dbReference type="KEGG" id="tnl:113506965"/>
<evidence type="ECO:0000256" key="5">
    <source>
        <dbReference type="ARBA" id="ARBA00022833"/>
    </source>
</evidence>
<protein>
    <submittedName>
        <fullName evidence="13 14">Zinc finger protein 569-like</fullName>
    </submittedName>
</protein>
<dbReference type="AlphaFoldDB" id="A0A7E5WYQ7"/>
<gene>
    <name evidence="13 14" type="primary">LOC113506965</name>
</gene>
<evidence type="ECO:0000313" key="14">
    <source>
        <dbReference type="RefSeq" id="XP_026745614.1"/>
    </source>
</evidence>
<evidence type="ECO:0000313" key="13">
    <source>
        <dbReference type="RefSeq" id="XP_026745613.1"/>
    </source>
</evidence>
<evidence type="ECO:0000256" key="3">
    <source>
        <dbReference type="ARBA" id="ARBA00022737"/>
    </source>
</evidence>
<feature type="domain" description="C2H2-type" evidence="11">
    <location>
        <begin position="227"/>
        <end position="256"/>
    </location>
</feature>
<reference evidence="13 14" key="1">
    <citation type="submission" date="2025-04" db="UniProtKB">
        <authorList>
            <consortium name="RefSeq"/>
        </authorList>
    </citation>
    <scope>IDENTIFICATION</scope>
</reference>
<keyword evidence="8" id="KW-0804">Transcription</keyword>
<feature type="domain" description="C2H2-type" evidence="11">
    <location>
        <begin position="169"/>
        <end position="196"/>
    </location>
</feature>
<keyword evidence="4 10" id="KW-0863">Zinc-finger</keyword>
<evidence type="ECO:0000256" key="1">
    <source>
        <dbReference type="ARBA" id="ARBA00004123"/>
    </source>
</evidence>
<evidence type="ECO:0000259" key="11">
    <source>
        <dbReference type="PROSITE" id="PS50157"/>
    </source>
</evidence>
<evidence type="ECO:0000256" key="7">
    <source>
        <dbReference type="ARBA" id="ARBA00023125"/>
    </source>
</evidence>
<accession>A0A7E5WYQ7</accession>
<dbReference type="GO" id="GO:0008270">
    <property type="term" value="F:zinc ion binding"/>
    <property type="evidence" value="ECO:0007669"/>
    <property type="project" value="UniProtKB-KW"/>
</dbReference>
<feature type="domain" description="C2H2-type" evidence="11">
    <location>
        <begin position="98"/>
        <end position="125"/>
    </location>
</feature>
<dbReference type="Pfam" id="PF13912">
    <property type="entry name" value="zf-C2H2_6"/>
    <property type="match status" value="1"/>
</dbReference>
<dbReference type="Gene3D" id="3.30.160.60">
    <property type="entry name" value="Classic Zinc Finger"/>
    <property type="match status" value="6"/>
</dbReference>
<dbReference type="PANTHER" id="PTHR24408">
    <property type="entry name" value="ZINC FINGER PROTEIN"/>
    <property type="match status" value="1"/>
</dbReference>
<feature type="domain" description="C2H2-type" evidence="11">
    <location>
        <begin position="372"/>
        <end position="404"/>
    </location>
</feature>
<dbReference type="InterPro" id="IPR013087">
    <property type="entry name" value="Znf_C2H2_type"/>
</dbReference>
<feature type="domain" description="C2H2-type" evidence="11">
    <location>
        <begin position="125"/>
        <end position="147"/>
    </location>
</feature>
<dbReference type="OrthoDB" id="10064525at2759"/>